<keyword evidence="1" id="KW-0808">Transferase</keyword>
<protein>
    <submittedName>
        <fullName evidence="4">Zn-dependent protease with MMP-like domain/GNAT superfamily N-acetyltransferase</fullName>
    </submittedName>
</protein>
<dbReference type="Proteomes" id="UP001259347">
    <property type="component" value="Unassembled WGS sequence"/>
</dbReference>
<proteinExistence type="predicted"/>
<evidence type="ECO:0000313" key="4">
    <source>
        <dbReference type="EMBL" id="MDR6866041.1"/>
    </source>
</evidence>
<dbReference type="Gene3D" id="3.40.630.30">
    <property type="match status" value="1"/>
</dbReference>
<dbReference type="SUPFAM" id="SSF55486">
    <property type="entry name" value="Metalloproteases ('zincins'), catalytic domain"/>
    <property type="match status" value="1"/>
</dbReference>
<comment type="caution">
    <text evidence="4">The sequence shown here is derived from an EMBL/GenBank/DDBJ whole genome shotgun (WGS) entry which is preliminary data.</text>
</comment>
<dbReference type="PANTHER" id="PTHR43877">
    <property type="entry name" value="AMINOALKYLPHOSPHONATE N-ACETYLTRANSFERASE-RELATED-RELATED"/>
    <property type="match status" value="1"/>
</dbReference>
<dbReference type="SUPFAM" id="SSF55729">
    <property type="entry name" value="Acyl-CoA N-acyltransferases (Nat)"/>
    <property type="match status" value="1"/>
</dbReference>
<dbReference type="EMBL" id="JAVDUM010000002">
    <property type="protein sequence ID" value="MDR6866041.1"/>
    <property type="molecule type" value="Genomic_DNA"/>
</dbReference>
<dbReference type="InterPro" id="IPR010428">
    <property type="entry name" value="Zincin_1"/>
</dbReference>
<organism evidence="4 5">
    <name type="scientific">Microbacterium resistens</name>
    <dbReference type="NCBI Taxonomy" id="156977"/>
    <lineage>
        <taxon>Bacteria</taxon>
        <taxon>Bacillati</taxon>
        <taxon>Actinomycetota</taxon>
        <taxon>Actinomycetes</taxon>
        <taxon>Micrococcales</taxon>
        <taxon>Microbacteriaceae</taxon>
        <taxon>Microbacterium</taxon>
    </lineage>
</organism>
<dbReference type="Gene3D" id="3.30.2010.20">
    <property type="match status" value="1"/>
</dbReference>
<evidence type="ECO:0000313" key="5">
    <source>
        <dbReference type="Proteomes" id="UP001259347"/>
    </source>
</evidence>
<dbReference type="InterPro" id="IPR050832">
    <property type="entry name" value="Bact_Acetyltransf"/>
</dbReference>
<dbReference type="CDD" id="cd04301">
    <property type="entry name" value="NAT_SF"/>
    <property type="match status" value="1"/>
</dbReference>
<gene>
    <name evidence="4" type="ORF">J2Y69_000626</name>
</gene>
<keyword evidence="5" id="KW-1185">Reference proteome</keyword>
<dbReference type="InterPro" id="IPR000182">
    <property type="entry name" value="GNAT_dom"/>
</dbReference>
<keyword evidence="2" id="KW-0012">Acyltransferase</keyword>
<dbReference type="InterPro" id="IPR016181">
    <property type="entry name" value="Acyl_CoA_acyltransferase"/>
</dbReference>
<sequence>MPSFVRTPTEADLDRLAGIERAADEVFAASFGDVDWGTPPSGHERAADRGFLLVAAEEEGGEAVGFVHVLEPTGFAHLEQLSVDPAHSRRGHGRELVEAALDEAAERGHTTVTLRTYADVPWNAPFYRSIGFVDAPAPSPDDVFHRGLVETEERLGLARHGDRILMRIRLSPTMKDMGAEEFEALVVAELDLLPDDMVEGLDNVVFVVEDRPEDGSLDLLGLYDGLALTERGGYGMGELPDRIVVYREPHLMQCRNMDDLRDEVHTTLVHEIAHYYGIDDAQLHEMGWA</sequence>
<dbReference type="Pfam" id="PF06262">
    <property type="entry name" value="Zincin_1"/>
    <property type="match status" value="1"/>
</dbReference>
<name>A0ABU1S8X4_9MICO</name>
<dbReference type="InterPro" id="IPR038555">
    <property type="entry name" value="Zincin_1_sf"/>
</dbReference>
<evidence type="ECO:0000259" key="3">
    <source>
        <dbReference type="PROSITE" id="PS51186"/>
    </source>
</evidence>
<feature type="domain" description="N-acetyltransferase" evidence="3">
    <location>
        <begin position="3"/>
        <end position="171"/>
    </location>
</feature>
<evidence type="ECO:0000256" key="2">
    <source>
        <dbReference type="ARBA" id="ARBA00023315"/>
    </source>
</evidence>
<evidence type="ECO:0000256" key="1">
    <source>
        <dbReference type="ARBA" id="ARBA00022679"/>
    </source>
</evidence>
<dbReference type="Pfam" id="PF00583">
    <property type="entry name" value="Acetyltransf_1"/>
    <property type="match status" value="1"/>
</dbReference>
<accession>A0ABU1S8X4</accession>
<reference evidence="4 5" key="1">
    <citation type="submission" date="2023-07" db="EMBL/GenBank/DDBJ databases">
        <title>Sorghum-associated microbial communities from plants grown in Nebraska, USA.</title>
        <authorList>
            <person name="Schachtman D."/>
        </authorList>
    </citation>
    <scope>NUCLEOTIDE SEQUENCE [LARGE SCALE GENOMIC DNA]</scope>
    <source>
        <strain evidence="4 5">2980</strain>
    </source>
</reference>
<dbReference type="PROSITE" id="PS51186">
    <property type="entry name" value="GNAT"/>
    <property type="match status" value="1"/>
</dbReference>
<dbReference type="CDD" id="cd12952">
    <property type="entry name" value="MMP_ACEL2062"/>
    <property type="match status" value="1"/>
</dbReference>